<name>A0ABW2N2U9_9ACTN</name>
<evidence type="ECO:0000313" key="1">
    <source>
        <dbReference type="EMBL" id="MFC7360214.1"/>
    </source>
</evidence>
<protein>
    <submittedName>
        <fullName evidence="1">Uncharacterized protein</fullName>
    </submittedName>
</protein>
<accession>A0ABW2N2U9</accession>
<gene>
    <name evidence="1" type="ORF">ACFQO6_08005</name>
</gene>
<dbReference type="RefSeq" id="WP_255891931.1">
    <property type="nucleotide sequence ID" value="NZ_JAFMZM010000005.1"/>
</dbReference>
<comment type="caution">
    <text evidence="1">The sequence shown here is derived from an EMBL/GenBank/DDBJ whole genome shotgun (WGS) entry which is preliminary data.</text>
</comment>
<organism evidence="1 2">
    <name type="scientific">Nocardioides astragali</name>
    <dbReference type="NCBI Taxonomy" id="1776736"/>
    <lineage>
        <taxon>Bacteria</taxon>
        <taxon>Bacillati</taxon>
        <taxon>Actinomycetota</taxon>
        <taxon>Actinomycetes</taxon>
        <taxon>Propionibacteriales</taxon>
        <taxon>Nocardioidaceae</taxon>
        <taxon>Nocardioides</taxon>
    </lineage>
</organism>
<proteinExistence type="predicted"/>
<dbReference type="EMBL" id="JBHTCH010000006">
    <property type="protein sequence ID" value="MFC7360214.1"/>
    <property type="molecule type" value="Genomic_DNA"/>
</dbReference>
<sequence>MNTMNQLVTQARAREVARAAGHPGRLAEHELRLADRAARTTRTGDLVPPTRAGLPSLPAWLAALVAAVS</sequence>
<keyword evidence="2" id="KW-1185">Reference proteome</keyword>
<evidence type="ECO:0000313" key="2">
    <source>
        <dbReference type="Proteomes" id="UP001596524"/>
    </source>
</evidence>
<dbReference type="Proteomes" id="UP001596524">
    <property type="component" value="Unassembled WGS sequence"/>
</dbReference>
<reference evidence="2" key="1">
    <citation type="journal article" date="2019" name="Int. J. Syst. Evol. Microbiol.">
        <title>The Global Catalogue of Microorganisms (GCM) 10K type strain sequencing project: providing services to taxonomists for standard genome sequencing and annotation.</title>
        <authorList>
            <consortium name="The Broad Institute Genomics Platform"/>
            <consortium name="The Broad Institute Genome Sequencing Center for Infectious Disease"/>
            <person name="Wu L."/>
            <person name="Ma J."/>
        </authorList>
    </citation>
    <scope>NUCLEOTIDE SEQUENCE [LARGE SCALE GENOMIC DNA]</scope>
    <source>
        <strain evidence="2">FCH27</strain>
    </source>
</reference>